<dbReference type="PANTHER" id="PTHR34136:SF1">
    <property type="entry name" value="UDP-N-ACETYL-D-MANNOSAMINURONIC ACID TRANSFERASE"/>
    <property type="match status" value="1"/>
</dbReference>
<dbReference type="RefSeq" id="WP_084554248.1">
    <property type="nucleotide sequence ID" value="NZ_FRFE01000025.1"/>
</dbReference>
<reference evidence="3 4" key="1">
    <citation type="submission" date="2016-12" db="EMBL/GenBank/DDBJ databases">
        <authorList>
            <person name="Song W.-J."/>
            <person name="Kurnit D.M."/>
        </authorList>
    </citation>
    <scope>NUCLEOTIDE SEQUENCE [LARGE SCALE GENOMIC DNA]</scope>
    <source>
        <strain evidence="3 4">DSM 18488</strain>
    </source>
</reference>
<evidence type="ECO:0000256" key="2">
    <source>
        <dbReference type="ARBA" id="ARBA00022679"/>
    </source>
</evidence>
<dbReference type="PANTHER" id="PTHR34136">
    <property type="match status" value="1"/>
</dbReference>
<dbReference type="Pfam" id="PF03808">
    <property type="entry name" value="Glyco_tran_WecG"/>
    <property type="match status" value="1"/>
</dbReference>
<keyword evidence="4" id="KW-1185">Reference proteome</keyword>
<dbReference type="InterPro" id="IPR004629">
    <property type="entry name" value="WecG_TagA_CpsF"/>
</dbReference>
<protein>
    <submittedName>
        <fullName evidence="3">N-acetylmannosaminyltransferase</fullName>
    </submittedName>
</protein>
<dbReference type="Proteomes" id="UP000184603">
    <property type="component" value="Unassembled WGS sequence"/>
</dbReference>
<dbReference type="CDD" id="cd06533">
    <property type="entry name" value="Glyco_transf_WecG_TagA"/>
    <property type="match status" value="1"/>
</dbReference>
<proteinExistence type="predicted"/>
<name>A0A1M7YFN4_9BACT</name>
<keyword evidence="2 3" id="KW-0808">Transferase</keyword>
<dbReference type="EMBL" id="FRFE01000025">
    <property type="protein sequence ID" value="SHO51455.1"/>
    <property type="molecule type" value="Genomic_DNA"/>
</dbReference>
<dbReference type="STRING" id="1121416.SAMN02745220_04019"/>
<keyword evidence="1" id="KW-0328">Glycosyltransferase</keyword>
<evidence type="ECO:0000256" key="1">
    <source>
        <dbReference type="ARBA" id="ARBA00022676"/>
    </source>
</evidence>
<dbReference type="OrthoDB" id="9808602at2"/>
<sequence length="260" mass="29197">MTVNDTIQIEADRYPTVQLFDIPIKAMTMKQALDLIDTAIAISSPLQIGVVNAAKVVNMHRNPDLGADVLSSDVIFADGASVVWASRLLGNPLPERVAGIDLMMGMLERGNHKGYRVYLLGATEEINSTVAERITTDFPGVIVSGRRNGYYLPEEEESIANDIAQSEPDILFVAITSPKKEQFLSKWSDTIHVPICHGVGGSFDVYAGKVKRAPLAWQRCGMEWLYRLVQEPRRMWKRYLVTNSLFFWLTIIEVAKRYLH</sequence>
<accession>A0A1M7YFN4</accession>
<dbReference type="AlphaFoldDB" id="A0A1M7YFN4"/>
<dbReference type="GO" id="GO:0016758">
    <property type="term" value="F:hexosyltransferase activity"/>
    <property type="evidence" value="ECO:0007669"/>
    <property type="project" value="TreeGrafter"/>
</dbReference>
<organism evidence="3 4">
    <name type="scientific">Desulfopila aestuarii DSM 18488</name>
    <dbReference type="NCBI Taxonomy" id="1121416"/>
    <lineage>
        <taxon>Bacteria</taxon>
        <taxon>Pseudomonadati</taxon>
        <taxon>Thermodesulfobacteriota</taxon>
        <taxon>Desulfobulbia</taxon>
        <taxon>Desulfobulbales</taxon>
        <taxon>Desulfocapsaceae</taxon>
        <taxon>Desulfopila</taxon>
    </lineage>
</organism>
<evidence type="ECO:0000313" key="4">
    <source>
        <dbReference type="Proteomes" id="UP000184603"/>
    </source>
</evidence>
<evidence type="ECO:0000313" key="3">
    <source>
        <dbReference type="EMBL" id="SHO51455.1"/>
    </source>
</evidence>
<gene>
    <name evidence="3" type="ORF">SAMN02745220_04019</name>
</gene>
<dbReference type="NCBIfam" id="TIGR00696">
    <property type="entry name" value="wecG_tagA_cpsF"/>
    <property type="match status" value="1"/>
</dbReference>